<dbReference type="Proteomes" id="UP001216674">
    <property type="component" value="Unassembled WGS sequence"/>
</dbReference>
<comment type="caution">
    <text evidence="2">The sequence shown here is derived from an EMBL/GenBank/DDBJ whole genome shotgun (WGS) entry which is preliminary data.</text>
</comment>
<gene>
    <name evidence="2" type="ORF">P3W85_00325</name>
</gene>
<protein>
    <submittedName>
        <fullName evidence="2">GNAT family N-acetyltransferase</fullName>
    </submittedName>
</protein>
<dbReference type="PROSITE" id="PS51186">
    <property type="entry name" value="GNAT"/>
    <property type="match status" value="1"/>
</dbReference>
<dbReference type="InterPro" id="IPR000182">
    <property type="entry name" value="GNAT_dom"/>
</dbReference>
<dbReference type="SUPFAM" id="SSF55729">
    <property type="entry name" value="Acyl-CoA N-acyltransferases (Nat)"/>
    <property type="match status" value="1"/>
</dbReference>
<sequence>MPEGRIVGGLNGHVMMQWLGVNVIWIAEDARGQGIGSRLLLQAESSARALGAHGAYLDTFEWQAAPFYMKHGYAEFGRLDDFPPGSYRLFMSKRF</sequence>
<organism evidence="2 3">
    <name type="scientific">Cupriavidus basilensis</name>
    <dbReference type="NCBI Taxonomy" id="68895"/>
    <lineage>
        <taxon>Bacteria</taxon>
        <taxon>Pseudomonadati</taxon>
        <taxon>Pseudomonadota</taxon>
        <taxon>Betaproteobacteria</taxon>
        <taxon>Burkholderiales</taxon>
        <taxon>Burkholderiaceae</taxon>
        <taxon>Cupriavidus</taxon>
    </lineage>
</organism>
<dbReference type="Pfam" id="PF13508">
    <property type="entry name" value="Acetyltransf_7"/>
    <property type="match status" value="1"/>
</dbReference>
<dbReference type="InterPro" id="IPR016181">
    <property type="entry name" value="Acyl_CoA_acyltransferase"/>
</dbReference>
<reference evidence="2 3" key="1">
    <citation type="submission" date="2023-03" db="EMBL/GenBank/DDBJ databases">
        <title>Draft assemblies of triclosan tolerant bacteria isolated from returned activated sludge.</title>
        <authorList>
            <person name="Van Hamelsveld S."/>
        </authorList>
    </citation>
    <scope>NUCLEOTIDE SEQUENCE [LARGE SCALE GENOMIC DNA]</scope>
    <source>
        <strain evidence="2 3">GW210010_S58</strain>
    </source>
</reference>
<name>A0ABT6AG33_9BURK</name>
<evidence type="ECO:0000313" key="2">
    <source>
        <dbReference type="EMBL" id="MDF3831414.1"/>
    </source>
</evidence>
<dbReference type="CDD" id="cd04301">
    <property type="entry name" value="NAT_SF"/>
    <property type="match status" value="1"/>
</dbReference>
<proteinExistence type="predicted"/>
<feature type="domain" description="N-acetyltransferase" evidence="1">
    <location>
        <begin position="1"/>
        <end position="95"/>
    </location>
</feature>
<dbReference type="RefSeq" id="WP_276263293.1">
    <property type="nucleotide sequence ID" value="NZ_JARJLM010000005.1"/>
</dbReference>
<evidence type="ECO:0000313" key="3">
    <source>
        <dbReference type="Proteomes" id="UP001216674"/>
    </source>
</evidence>
<dbReference type="Gene3D" id="3.40.630.30">
    <property type="match status" value="1"/>
</dbReference>
<keyword evidence="3" id="KW-1185">Reference proteome</keyword>
<evidence type="ECO:0000259" key="1">
    <source>
        <dbReference type="PROSITE" id="PS51186"/>
    </source>
</evidence>
<accession>A0ABT6AG33</accession>
<dbReference type="EMBL" id="JARJLM010000005">
    <property type="protein sequence ID" value="MDF3831414.1"/>
    <property type="molecule type" value="Genomic_DNA"/>
</dbReference>